<dbReference type="Gene3D" id="3.30.300.210">
    <property type="entry name" value="Nutrient germinant receptor protein C, domain 3"/>
    <property type="match status" value="1"/>
</dbReference>
<reference evidence="11 12" key="1">
    <citation type="submission" date="2024-04" db="EMBL/GenBank/DDBJ databases">
        <title>draft genome sequnece of Paenibacillus filicis.</title>
        <authorList>
            <person name="Kim D.-U."/>
        </authorList>
    </citation>
    <scope>NUCLEOTIDE SEQUENCE [LARGE SCALE GENOMIC DNA]</scope>
    <source>
        <strain evidence="11 12">KACC14197</strain>
    </source>
</reference>
<evidence type="ECO:0000256" key="4">
    <source>
        <dbReference type="ARBA" id="ARBA00022729"/>
    </source>
</evidence>
<dbReference type="InterPro" id="IPR057336">
    <property type="entry name" value="GerAC_N"/>
</dbReference>
<protein>
    <submittedName>
        <fullName evidence="11">Ger(X)C family spore germination protein</fullName>
    </submittedName>
</protein>
<evidence type="ECO:0000259" key="9">
    <source>
        <dbReference type="Pfam" id="PF05504"/>
    </source>
</evidence>
<keyword evidence="4 8" id="KW-0732">Signal</keyword>
<dbReference type="PANTHER" id="PTHR35789:SF1">
    <property type="entry name" value="SPORE GERMINATION PROTEIN B3"/>
    <property type="match status" value="1"/>
</dbReference>
<evidence type="ECO:0000313" key="11">
    <source>
        <dbReference type="EMBL" id="MEK8127185.1"/>
    </source>
</evidence>
<evidence type="ECO:0000256" key="8">
    <source>
        <dbReference type="SAM" id="SignalP"/>
    </source>
</evidence>
<evidence type="ECO:0000259" key="10">
    <source>
        <dbReference type="Pfam" id="PF25198"/>
    </source>
</evidence>
<dbReference type="NCBIfam" id="TIGR02887">
    <property type="entry name" value="spore_ger_x_C"/>
    <property type="match status" value="1"/>
</dbReference>
<evidence type="ECO:0000256" key="5">
    <source>
        <dbReference type="ARBA" id="ARBA00023136"/>
    </source>
</evidence>
<keyword evidence="5" id="KW-0472">Membrane</keyword>
<dbReference type="Pfam" id="PF05504">
    <property type="entry name" value="Spore_GerAC"/>
    <property type="match status" value="1"/>
</dbReference>
<accession>A0ABU9DGI8</accession>
<dbReference type="InterPro" id="IPR046953">
    <property type="entry name" value="Spore_GerAC-like_C"/>
</dbReference>
<keyword evidence="7" id="KW-0449">Lipoprotein</keyword>
<sequence>MKRLASLLVVWLMLGLTTGCWDNNELDEYGYVQAVSIDRSADGLILVTTHFYNPSSKTEMGEGAKSPQKGINIQTTGKTFFEAVRDIPTEFGRKAKWDHMRVILLGETLARTENIREVLDFFSRDHEPRGTVLPMIAEKTAGDFLSIKPFIEQTIGQQYKKMETNGSLYSADSSDIPLYELAIQLKSPSKTAALPYLHKHYSQNKAMVSGVALIQDGKMTGLLNEPDTEALMMLTGRYNSGILEFPCLNNTEKEKSNKESFEVLTFHSKVTPTVKEDTVSVSAQVEMEGTVGELRCSQLKSKQDIERFEKSIQDKVKQQIEHAIATFKRQEADPIGIGNQIYRNDPKLWKRLEPTWKKRLAQSQFQVTVTIRVLSTGMNVGTPFGIKEK</sequence>
<name>A0ABU9DGI8_9BACL</name>
<evidence type="ECO:0000256" key="3">
    <source>
        <dbReference type="ARBA" id="ARBA00022544"/>
    </source>
</evidence>
<keyword evidence="3" id="KW-0309">Germination</keyword>
<dbReference type="EMBL" id="JBBPCC010000002">
    <property type="protein sequence ID" value="MEK8127185.1"/>
    <property type="molecule type" value="Genomic_DNA"/>
</dbReference>
<feature type="chain" id="PRO_5046081314" evidence="8">
    <location>
        <begin position="23"/>
        <end position="389"/>
    </location>
</feature>
<evidence type="ECO:0000313" key="12">
    <source>
        <dbReference type="Proteomes" id="UP001469365"/>
    </source>
</evidence>
<dbReference type="PANTHER" id="PTHR35789">
    <property type="entry name" value="SPORE GERMINATION PROTEIN B3"/>
    <property type="match status" value="1"/>
</dbReference>
<evidence type="ECO:0000256" key="7">
    <source>
        <dbReference type="ARBA" id="ARBA00023288"/>
    </source>
</evidence>
<comment type="similarity">
    <text evidence="2">Belongs to the GerABKC lipoprotein family.</text>
</comment>
<dbReference type="Pfam" id="PF25198">
    <property type="entry name" value="Spore_GerAC_N"/>
    <property type="match status" value="1"/>
</dbReference>
<gene>
    <name evidence="11" type="ORF">WMW72_04585</name>
</gene>
<feature type="domain" description="Spore germination protein N-terminal" evidence="10">
    <location>
        <begin position="22"/>
        <end position="198"/>
    </location>
</feature>
<dbReference type="PROSITE" id="PS51257">
    <property type="entry name" value="PROKAR_LIPOPROTEIN"/>
    <property type="match status" value="1"/>
</dbReference>
<dbReference type="InterPro" id="IPR008844">
    <property type="entry name" value="Spore_GerAC-like"/>
</dbReference>
<evidence type="ECO:0000256" key="1">
    <source>
        <dbReference type="ARBA" id="ARBA00004635"/>
    </source>
</evidence>
<dbReference type="RefSeq" id="WP_341414243.1">
    <property type="nucleotide sequence ID" value="NZ_JBBPCC010000002.1"/>
</dbReference>
<comment type="caution">
    <text evidence="11">The sequence shown here is derived from an EMBL/GenBank/DDBJ whole genome shotgun (WGS) entry which is preliminary data.</text>
</comment>
<evidence type="ECO:0000256" key="2">
    <source>
        <dbReference type="ARBA" id="ARBA00007886"/>
    </source>
</evidence>
<dbReference type="Proteomes" id="UP001469365">
    <property type="component" value="Unassembled WGS sequence"/>
</dbReference>
<organism evidence="11 12">
    <name type="scientific">Paenibacillus filicis</name>
    <dbReference type="NCBI Taxonomy" id="669464"/>
    <lineage>
        <taxon>Bacteria</taxon>
        <taxon>Bacillati</taxon>
        <taxon>Bacillota</taxon>
        <taxon>Bacilli</taxon>
        <taxon>Bacillales</taxon>
        <taxon>Paenibacillaceae</taxon>
        <taxon>Paenibacillus</taxon>
    </lineage>
</organism>
<keyword evidence="12" id="KW-1185">Reference proteome</keyword>
<comment type="subcellular location">
    <subcellularLocation>
        <location evidence="1">Membrane</location>
        <topology evidence="1">Lipid-anchor</topology>
    </subcellularLocation>
</comment>
<dbReference type="InterPro" id="IPR038501">
    <property type="entry name" value="Spore_GerAC_C_sf"/>
</dbReference>
<feature type="signal peptide" evidence="8">
    <location>
        <begin position="1"/>
        <end position="22"/>
    </location>
</feature>
<proteinExistence type="inferred from homology"/>
<feature type="domain" description="Spore germination GerAC-like C-terminal" evidence="9">
    <location>
        <begin position="209"/>
        <end position="377"/>
    </location>
</feature>
<evidence type="ECO:0000256" key="6">
    <source>
        <dbReference type="ARBA" id="ARBA00023139"/>
    </source>
</evidence>
<keyword evidence="6" id="KW-0564">Palmitate</keyword>